<dbReference type="SMART" id="SM00360">
    <property type="entry name" value="RRM"/>
    <property type="match status" value="2"/>
</dbReference>
<dbReference type="InterPro" id="IPR000467">
    <property type="entry name" value="G_patch_dom"/>
</dbReference>
<feature type="domain" description="G-patch" evidence="9">
    <location>
        <begin position="624"/>
        <end position="670"/>
    </location>
</feature>
<gene>
    <name evidence="10" type="primary">RBM5</name>
    <name evidence="10" type="synonym">LOC115207448</name>
</gene>
<keyword evidence="11" id="KW-1185">Reference proteome</keyword>
<dbReference type="GO" id="GO:0008270">
    <property type="term" value="F:zinc ion binding"/>
    <property type="evidence" value="ECO:0007669"/>
    <property type="project" value="UniProtKB-KW"/>
</dbReference>
<dbReference type="Ensembl" id="ENSSTUT00000044819.1">
    <property type="protein sequence ID" value="ENSSTUP00000042925.1"/>
    <property type="gene ID" value="ENSSTUG00000018034.1"/>
</dbReference>
<dbReference type="PROSITE" id="PS50102">
    <property type="entry name" value="RRM"/>
    <property type="match status" value="1"/>
</dbReference>
<evidence type="ECO:0000256" key="2">
    <source>
        <dbReference type="ARBA" id="ARBA00022884"/>
    </source>
</evidence>
<dbReference type="GO" id="GO:0005634">
    <property type="term" value="C:nucleus"/>
    <property type="evidence" value="ECO:0007669"/>
    <property type="project" value="UniProtKB-SubCell"/>
</dbReference>
<evidence type="ECO:0000313" key="11">
    <source>
        <dbReference type="Proteomes" id="UP000472277"/>
    </source>
</evidence>
<dbReference type="GO" id="GO:0000398">
    <property type="term" value="P:mRNA splicing, via spliceosome"/>
    <property type="evidence" value="ECO:0007669"/>
    <property type="project" value="TreeGrafter"/>
</dbReference>
<evidence type="ECO:0000259" key="9">
    <source>
        <dbReference type="PROSITE" id="PS50174"/>
    </source>
</evidence>
<reference evidence="10" key="2">
    <citation type="submission" date="2025-09" db="UniProtKB">
        <authorList>
            <consortium name="Ensembl"/>
        </authorList>
    </citation>
    <scope>IDENTIFICATION</scope>
</reference>
<dbReference type="CDD" id="cd12755">
    <property type="entry name" value="RRM2_RBM5"/>
    <property type="match status" value="1"/>
</dbReference>
<dbReference type="PANTHER" id="PTHR13948:SF21">
    <property type="entry name" value="RNA-BINDING PROTEIN 5"/>
    <property type="match status" value="1"/>
</dbReference>
<evidence type="ECO:0000256" key="5">
    <source>
        <dbReference type="PROSITE-ProRule" id="PRU00176"/>
    </source>
</evidence>
<dbReference type="PROSITE" id="PS50157">
    <property type="entry name" value="ZINC_FINGER_C2H2_2"/>
    <property type="match status" value="1"/>
</dbReference>
<evidence type="ECO:0000256" key="3">
    <source>
        <dbReference type="ARBA" id="ARBA00023242"/>
    </source>
</evidence>
<evidence type="ECO:0000259" key="8">
    <source>
        <dbReference type="PROSITE" id="PS50157"/>
    </source>
</evidence>
<keyword evidence="3" id="KW-0539">Nucleus</keyword>
<keyword evidence="4" id="KW-0862">Zinc</keyword>
<feature type="compositionally biased region" description="Basic and acidic residues" evidence="6">
    <location>
        <begin position="509"/>
        <end position="519"/>
    </location>
</feature>
<name>A0A673Z8G4_SALTR</name>
<protein>
    <submittedName>
        <fullName evidence="10">RNA binding motif protein 5</fullName>
    </submittedName>
</protein>
<dbReference type="InterPro" id="IPR013087">
    <property type="entry name" value="Znf_C2H2_type"/>
</dbReference>
<proteinExistence type="predicted"/>
<feature type="compositionally biased region" description="Low complexity" evidence="6">
    <location>
        <begin position="388"/>
        <end position="397"/>
    </location>
</feature>
<evidence type="ECO:0000256" key="6">
    <source>
        <dbReference type="SAM" id="MobiDB-lite"/>
    </source>
</evidence>
<comment type="subcellular location">
    <subcellularLocation>
        <location evidence="1">Nucleus</location>
    </subcellularLocation>
</comment>
<feature type="region of interest" description="Disordered" evidence="6">
    <location>
        <begin position="382"/>
        <end position="418"/>
    </location>
</feature>
<keyword evidence="2 5" id="KW-0694">RNA-binding</keyword>
<evidence type="ECO:0000256" key="4">
    <source>
        <dbReference type="PROSITE-ProRule" id="PRU00042"/>
    </source>
</evidence>
<dbReference type="PROSITE" id="PS50174">
    <property type="entry name" value="G_PATCH"/>
    <property type="match status" value="1"/>
</dbReference>
<feature type="region of interest" description="Disordered" evidence="6">
    <location>
        <begin position="562"/>
        <end position="584"/>
    </location>
</feature>
<feature type="region of interest" description="Disordered" evidence="6">
    <location>
        <begin position="1"/>
        <end position="64"/>
    </location>
</feature>
<dbReference type="SMART" id="SM00443">
    <property type="entry name" value="G_patch"/>
    <property type="match status" value="1"/>
</dbReference>
<dbReference type="Pfam" id="PF01585">
    <property type="entry name" value="G-patch"/>
    <property type="match status" value="1"/>
</dbReference>
<dbReference type="PANTHER" id="PTHR13948">
    <property type="entry name" value="RNA-BINDING PROTEIN"/>
    <property type="match status" value="1"/>
</dbReference>
<dbReference type="Pfam" id="PF17780">
    <property type="entry name" value="OCRE"/>
    <property type="match status" value="1"/>
</dbReference>
<dbReference type="InterPro" id="IPR035979">
    <property type="entry name" value="RBD_domain_sf"/>
</dbReference>
<dbReference type="Gene3D" id="3.30.70.330">
    <property type="match status" value="2"/>
</dbReference>
<keyword evidence="4" id="KW-0863">Zinc-finger</keyword>
<dbReference type="InterPro" id="IPR000504">
    <property type="entry name" value="RRM_dom"/>
</dbReference>
<dbReference type="InterPro" id="IPR041591">
    <property type="entry name" value="OCRE"/>
</dbReference>
<dbReference type="AlphaFoldDB" id="A0A673Z8G4"/>
<feature type="compositionally biased region" description="Basic and acidic residues" evidence="6">
    <location>
        <begin position="398"/>
        <end position="411"/>
    </location>
</feature>
<evidence type="ECO:0000313" key="10">
    <source>
        <dbReference type="Ensembl" id="ENSSTUP00000042925.1"/>
    </source>
</evidence>
<evidence type="ECO:0000256" key="1">
    <source>
        <dbReference type="ARBA" id="ARBA00004123"/>
    </source>
</evidence>
<dbReference type="SUPFAM" id="SSF54928">
    <property type="entry name" value="RNA-binding domain, RBD"/>
    <property type="match status" value="1"/>
</dbReference>
<dbReference type="InterPro" id="IPR034993">
    <property type="entry name" value="RBM5_RRM2"/>
</dbReference>
<sequence length="696" mass="78795">MRRWGEERHSERYDGGERRGSRGSPEQRDRKRRNSDRSEDCYHSDGDYPEQEYREEPGEEKESKTIMLRGLSLHITEGDIRAALDQLEGPHPIDVRLMKKRTGISRGFVFVEFYHLQDATRWMETNQVASQSPSLVFVFYLGVLKKDNQMCGLYNFRRRLKCFRCGAAKAEGETTTTGVTETQQSGDYYGDTIILRNIAPLTTVEAILTALAPYANLSPSNIRLIKDKQTGQNRGFTFVQLSSPLCFVFFPASQEASQLLTILQGLQPPLKLDGKTIGVDYAKSARNAEWKAIEHLWNAFRFKMMYSVQARCLTLLIFHTLSSSSAVPDTSTYQYDESSGFYFDPQTGLYYDPNTHYYYNSQTQQYLYWDSEKQTYIPASAADQTEQSANASAAASNEAKESKERKQEKPKSKTAQQIAKDMERWAKSLNKQKENFKSSFQPVSQEERKEAAAADAGFTLFEKKAGSLEMLMSEAVQRPEEQAPTNSAKVGLVAAYSGDSDPEEGGAAEPEHSGGEQDQLTDWKKMACLLCRRQFPNKDGLVRHQQLSDLHKQNLEVHRRSKLSEAELEEQERRETEMKYRDRAAERREKYGIPEPPAPKKKKFTTQPAPVINYEQPTKDGLNSDNIGNKMLQAMGWQEGRGLGRNQQGITAPIEAQLRAKGAGLGTKGSSYGLSASDTYKDAVRKAMFARFTEIE</sequence>
<dbReference type="Proteomes" id="UP000472277">
    <property type="component" value="Chromosome 14"/>
</dbReference>
<feature type="domain" description="RRM" evidence="7">
    <location>
        <begin position="64"/>
        <end position="128"/>
    </location>
</feature>
<dbReference type="GeneTree" id="ENSGT00940000156617"/>
<dbReference type="GO" id="GO:0003723">
    <property type="term" value="F:RNA binding"/>
    <property type="evidence" value="ECO:0007669"/>
    <property type="project" value="UniProtKB-UniRule"/>
</dbReference>
<dbReference type="InterPro" id="IPR012677">
    <property type="entry name" value="Nucleotide-bd_a/b_plait_sf"/>
</dbReference>
<accession>A0A673Z8G4</accession>
<feature type="region of interest" description="Disordered" evidence="6">
    <location>
        <begin position="495"/>
        <end position="519"/>
    </location>
</feature>
<evidence type="ECO:0000259" key="7">
    <source>
        <dbReference type="PROSITE" id="PS50102"/>
    </source>
</evidence>
<organism evidence="10 11">
    <name type="scientific">Salmo trutta</name>
    <name type="common">Brown trout</name>
    <dbReference type="NCBI Taxonomy" id="8032"/>
    <lineage>
        <taxon>Eukaryota</taxon>
        <taxon>Metazoa</taxon>
        <taxon>Chordata</taxon>
        <taxon>Craniata</taxon>
        <taxon>Vertebrata</taxon>
        <taxon>Euteleostomi</taxon>
        <taxon>Actinopterygii</taxon>
        <taxon>Neopterygii</taxon>
        <taxon>Teleostei</taxon>
        <taxon>Protacanthopterygii</taxon>
        <taxon>Salmoniformes</taxon>
        <taxon>Salmonidae</taxon>
        <taxon>Salmoninae</taxon>
        <taxon>Salmo</taxon>
    </lineage>
</organism>
<keyword evidence="4" id="KW-0479">Metal-binding</keyword>
<reference evidence="10" key="1">
    <citation type="submission" date="2025-08" db="UniProtKB">
        <authorList>
            <consortium name="Ensembl"/>
        </authorList>
    </citation>
    <scope>IDENTIFICATION</scope>
</reference>
<feature type="domain" description="C2H2-type" evidence="8">
    <location>
        <begin position="526"/>
        <end position="556"/>
    </location>
</feature>